<keyword evidence="7 13" id="KW-0479">Metal-binding</keyword>
<dbReference type="FunFam" id="3.30.420.10:FF:000009">
    <property type="entry name" value="Ribonuclease T"/>
    <property type="match status" value="1"/>
</dbReference>
<dbReference type="AlphaFoldDB" id="A0A090S2P8"/>
<dbReference type="Pfam" id="PF00929">
    <property type="entry name" value="RNase_T"/>
    <property type="match status" value="1"/>
</dbReference>
<evidence type="ECO:0000256" key="9">
    <source>
        <dbReference type="ARBA" id="ARBA00022839"/>
    </source>
</evidence>
<dbReference type="PANTHER" id="PTHR37821:SF1">
    <property type="entry name" value="AMINO ACID TRANSPORTER YUIF-RELATED"/>
    <property type="match status" value="1"/>
</dbReference>
<feature type="site" description="Important for substrate binding and specificity" evidence="13">
    <location>
        <position position="77"/>
    </location>
</feature>
<dbReference type="NCBIfam" id="NF041519">
    <property type="entry name" value="bluetail"/>
    <property type="match status" value="1"/>
</dbReference>
<feature type="transmembrane region" description="Helical" evidence="14">
    <location>
        <begin position="221"/>
        <end position="239"/>
    </location>
</feature>
<feature type="transmembrane region" description="Helical" evidence="14">
    <location>
        <begin position="517"/>
        <end position="536"/>
    </location>
</feature>
<reference evidence="16 17" key="2">
    <citation type="submission" date="2014-09" db="EMBL/GenBank/DDBJ databases">
        <authorList>
            <consortium name="NBRP consortium"/>
            <person name="Sawabe T."/>
            <person name="Meirelles P."/>
            <person name="Nakanishi M."/>
            <person name="Sayaka M."/>
            <person name="Hattori M."/>
            <person name="Ohkuma M."/>
        </authorList>
    </citation>
    <scope>NUCLEOTIDE SEQUENCE [LARGE SCALE GENOMIC DNA]</scope>
    <source>
        <strain evidence="17">JCM19235</strain>
    </source>
</reference>
<sequence>MSVENEALTLKKRFRGYFPVVVDVETAGFNASTDALLEICAITLKMDEEGNLQPATVMHYHIEPFEGANLEKEALEFNGIRDPFSPLRGAVSEQEALKEIYKVIRKEQKQHDCNRAIMVAHNANFDHSFVSAANERAKLKRVPFHPFATFDTATLSGLAFGQTVLAKACKVAGMEFDNKEAHSALYDTQKTAELFCRISTNGKLLVAGLLLTRTKNKQTQLLEIIMNPVVISVCIMLVLALMRVNVVVALTFSAIVGGVVSGMSLTDAVSAFEGGLGGGATIALSYAMLGTFAVAISKSGITDLLAQSVIKRIHGKESSAGSTGLKYAVLVALILVTMSSQNVIPVHIAFIPILIPPLLGVFAKLKLDRRLVACVLTFGLVTPYMVLPVGFGGIFLNNILLKNLHDNGLDSVTASQVPMAMLLPALGMITGLLLAIFFSYRKPREYAVTEMTQIDEEPSHINKKNIFIAIAGIIAALAVQLTSGSMIIGALAGFMVFTFGGVIAWKETQDVFTKGVHMMAMIGFIMISAAGFAAVMKQTGGVESLVEALSTSIGDNKPLAALLMLVVGLLVTMGIGSSFSTIPIIATIYVPLAIAFGFSPMATVALVGTAAALGDAGSPASDSTLVQLRV</sequence>
<evidence type="ECO:0000256" key="3">
    <source>
        <dbReference type="ARBA" id="ARBA00022475"/>
    </source>
</evidence>
<keyword evidence="17" id="KW-1185">Reference proteome</keyword>
<dbReference type="Pfam" id="PF13726">
    <property type="entry name" value="Na_H_antiport_2"/>
    <property type="match status" value="1"/>
</dbReference>
<comment type="subcellular location">
    <subcellularLocation>
        <location evidence="1">Cell membrane</location>
        <topology evidence="1">Multi-pass membrane protein</topology>
    </subcellularLocation>
</comment>
<dbReference type="GO" id="GO:0003676">
    <property type="term" value="F:nucleic acid binding"/>
    <property type="evidence" value="ECO:0007669"/>
    <property type="project" value="InterPro"/>
</dbReference>
<dbReference type="EMBL" id="BBMR01000010">
    <property type="protein sequence ID" value="GAL21836.1"/>
    <property type="molecule type" value="Genomic_DNA"/>
</dbReference>
<dbReference type="HAMAP" id="MF_00157">
    <property type="entry name" value="RNase_T"/>
    <property type="match status" value="1"/>
</dbReference>
<feature type="transmembrane region" description="Helical" evidence="14">
    <location>
        <begin position="487"/>
        <end position="505"/>
    </location>
</feature>
<keyword evidence="5 13" id="KW-0819">tRNA processing</keyword>
<dbReference type="InterPro" id="IPR048165">
    <property type="entry name" value="Bluetail_dom"/>
</dbReference>
<dbReference type="CDD" id="cd06134">
    <property type="entry name" value="RNaseT"/>
    <property type="match status" value="1"/>
</dbReference>
<dbReference type="NCBIfam" id="TIGR01298">
    <property type="entry name" value="RNaseT"/>
    <property type="match status" value="1"/>
</dbReference>
<dbReference type="InterPro" id="IPR018461">
    <property type="entry name" value="Na/H_Antiport_NhaC-like_C"/>
</dbReference>
<feature type="transmembrane region" description="Helical" evidence="14">
    <location>
        <begin position="420"/>
        <end position="440"/>
    </location>
</feature>
<evidence type="ECO:0000256" key="6">
    <source>
        <dbReference type="ARBA" id="ARBA00022722"/>
    </source>
</evidence>
<feature type="transmembrane region" description="Helical" evidence="14">
    <location>
        <begin position="344"/>
        <end position="363"/>
    </location>
</feature>
<evidence type="ECO:0000256" key="5">
    <source>
        <dbReference type="ARBA" id="ARBA00022694"/>
    </source>
</evidence>
<evidence type="ECO:0000256" key="2">
    <source>
        <dbReference type="ARBA" id="ARBA00011738"/>
    </source>
</evidence>
<dbReference type="GO" id="GO:0008033">
    <property type="term" value="P:tRNA processing"/>
    <property type="evidence" value="ECO:0007669"/>
    <property type="project" value="UniProtKB-KW"/>
</dbReference>
<dbReference type="InterPro" id="IPR005987">
    <property type="entry name" value="RNase_T"/>
</dbReference>
<comment type="subunit">
    <text evidence="2 13">Homodimer.</text>
</comment>
<feature type="transmembrane region" description="Helical" evidence="14">
    <location>
        <begin position="277"/>
        <end position="297"/>
    </location>
</feature>
<feature type="transmembrane region" description="Helical" evidence="14">
    <location>
        <begin position="375"/>
        <end position="400"/>
    </location>
</feature>
<dbReference type="PANTHER" id="PTHR37821">
    <property type="entry name" value="AMINO ACID TRANSPORTER YUIF-RELATED"/>
    <property type="match status" value="1"/>
</dbReference>
<feature type="domain" description="Exonuclease" evidence="15">
    <location>
        <begin position="18"/>
        <end position="204"/>
    </location>
</feature>
<feature type="transmembrane region" description="Helical" evidence="14">
    <location>
        <begin position="559"/>
        <end position="576"/>
    </location>
</feature>
<keyword evidence="9 13" id="KW-0269">Exonuclease</keyword>
<organism evidence="16 17">
    <name type="scientific">Vibrio maritimus</name>
    <dbReference type="NCBI Taxonomy" id="990268"/>
    <lineage>
        <taxon>Bacteria</taxon>
        <taxon>Pseudomonadati</taxon>
        <taxon>Pseudomonadota</taxon>
        <taxon>Gammaproteobacteria</taxon>
        <taxon>Vibrionales</taxon>
        <taxon>Vibrionaceae</taxon>
        <taxon>Vibrio</taxon>
    </lineage>
</organism>
<dbReference type="EC" id="3.1.13.-" evidence="13"/>
<evidence type="ECO:0000256" key="10">
    <source>
        <dbReference type="ARBA" id="ARBA00022842"/>
    </source>
</evidence>
<dbReference type="InterPro" id="IPR036397">
    <property type="entry name" value="RNaseH_sf"/>
</dbReference>
<feature type="active site" description="Proton donor/acceptor" evidence="13">
    <location>
        <position position="182"/>
    </location>
</feature>
<evidence type="ECO:0000256" key="4">
    <source>
        <dbReference type="ARBA" id="ARBA00022692"/>
    </source>
</evidence>
<evidence type="ECO:0000256" key="11">
    <source>
        <dbReference type="ARBA" id="ARBA00022989"/>
    </source>
</evidence>
<feature type="transmembrane region" description="Helical" evidence="14">
    <location>
        <begin position="588"/>
        <end position="613"/>
    </location>
</feature>
<gene>
    <name evidence="13" type="primary">rnt</name>
    <name evidence="16" type="ORF">JCM19235_1662</name>
</gene>
<feature type="binding site" evidence="13">
    <location>
        <position position="23"/>
    </location>
    <ligand>
        <name>Mg(2+)</name>
        <dbReference type="ChEBI" id="CHEBI:18420"/>
        <label>2</label>
        <note>catalytic</note>
    </ligand>
</feature>
<dbReference type="InterPro" id="IPR012337">
    <property type="entry name" value="RNaseH-like_sf"/>
</dbReference>
<dbReference type="Gene3D" id="3.30.420.10">
    <property type="entry name" value="Ribonuclease H-like superfamily/Ribonuclease H"/>
    <property type="match status" value="1"/>
</dbReference>
<comment type="similarity">
    <text evidence="13">Belongs to the RNase T family.</text>
</comment>
<feature type="binding site" evidence="13">
    <location>
        <position position="25"/>
    </location>
    <ligand>
        <name>Mg(2+)</name>
        <dbReference type="ChEBI" id="CHEBI:18420"/>
        <label>2</label>
        <note>catalytic</note>
    </ligand>
</feature>
<keyword evidence="4 14" id="KW-0812">Transmembrane</keyword>
<dbReference type="GO" id="GO:0000287">
    <property type="term" value="F:magnesium ion binding"/>
    <property type="evidence" value="ECO:0007669"/>
    <property type="project" value="UniProtKB-UniRule"/>
</dbReference>
<evidence type="ECO:0000256" key="13">
    <source>
        <dbReference type="HAMAP-Rule" id="MF_00157"/>
    </source>
</evidence>
<dbReference type="SUPFAM" id="SSF53098">
    <property type="entry name" value="Ribonuclease H-like"/>
    <property type="match status" value="1"/>
</dbReference>
<dbReference type="InterPro" id="IPR013520">
    <property type="entry name" value="Ribonucl_H"/>
</dbReference>
<accession>A0A090S2P8</accession>
<feature type="transmembrane region" description="Helical" evidence="14">
    <location>
        <begin position="318"/>
        <end position="338"/>
    </location>
</feature>
<comment type="function">
    <text evidence="13">Trims short 3' overhangs of a variety of RNA species, leaving a one or two nucleotide 3' overhang. Responsible for the end-turnover of tRNA: specifically removes the terminal AMP residue from uncharged tRNA (tRNA-C-C-A). Also appears to be involved in tRNA biosynthesis.</text>
</comment>
<evidence type="ECO:0000256" key="14">
    <source>
        <dbReference type="SAM" id="Phobius"/>
    </source>
</evidence>
<dbReference type="InterPro" id="IPR052576">
    <property type="entry name" value="AA_Transporter-Related"/>
</dbReference>
<feature type="site" description="Important for substrate binding and specificity" evidence="13">
    <location>
        <position position="147"/>
    </location>
</feature>
<evidence type="ECO:0000256" key="12">
    <source>
        <dbReference type="ARBA" id="ARBA00023136"/>
    </source>
</evidence>
<evidence type="ECO:0000259" key="15">
    <source>
        <dbReference type="SMART" id="SM00479"/>
    </source>
</evidence>
<keyword evidence="3" id="KW-1003">Cell membrane</keyword>
<dbReference type="InterPro" id="IPR032813">
    <property type="entry name" value="Na_H_antiport_N"/>
</dbReference>
<comment type="caution">
    <text evidence="16">The sequence shown here is derived from an EMBL/GenBank/DDBJ whole genome shotgun (WGS) entry which is preliminary data.</text>
</comment>
<dbReference type="GO" id="GO:0005886">
    <property type="term" value="C:plasma membrane"/>
    <property type="evidence" value="ECO:0007669"/>
    <property type="project" value="UniProtKB-SubCell"/>
</dbReference>
<reference evidence="16 17" key="1">
    <citation type="submission" date="2014-09" db="EMBL/GenBank/DDBJ databases">
        <title>Vibrio maritimus JCM 19235. (C45) whole genome shotgun sequence.</title>
        <authorList>
            <person name="Sawabe T."/>
            <person name="Meirelles P."/>
            <person name="Nakanishi M."/>
            <person name="Sayaka M."/>
            <person name="Hattori M."/>
            <person name="Ohkuma M."/>
        </authorList>
    </citation>
    <scope>NUCLEOTIDE SEQUENCE [LARGE SCALE GENOMIC DNA]</scope>
    <source>
        <strain evidence="17">JCM19235</strain>
    </source>
</reference>
<evidence type="ECO:0000313" key="16">
    <source>
        <dbReference type="EMBL" id="GAL21836.1"/>
    </source>
</evidence>
<feature type="transmembrane region" description="Helical" evidence="14">
    <location>
        <begin position="461"/>
        <end position="481"/>
    </location>
</feature>
<keyword evidence="12 14" id="KW-0472">Membrane</keyword>
<evidence type="ECO:0000256" key="1">
    <source>
        <dbReference type="ARBA" id="ARBA00004651"/>
    </source>
</evidence>
<keyword evidence="11 14" id="KW-1133">Transmembrane helix</keyword>
<feature type="site" description="Important for substrate binding and specificity" evidence="13">
    <location>
        <position position="125"/>
    </location>
</feature>
<evidence type="ECO:0000256" key="8">
    <source>
        <dbReference type="ARBA" id="ARBA00022801"/>
    </source>
</evidence>
<dbReference type="GO" id="GO:0016896">
    <property type="term" value="F:RNA exonuclease activity, producing 5'-phosphomonoesters"/>
    <property type="evidence" value="ECO:0007669"/>
    <property type="project" value="UniProtKB-UniRule"/>
</dbReference>
<feature type="binding site" evidence="13">
    <location>
        <position position="23"/>
    </location>
    <ligand>
        <name>Mg(2+)</name>
        <dbReference type="ChEBI" id="CHEBI:18420"/>
        <label>1</label>
        <note>catalytic</note>
    </ligand>
</feature>
<feature type="binding site" evidence="13">
    <location>
        <position position="182"/>
    </location>
    <ligand>
        <name>Mg(2+)</name>
        <dbReference type="ChEBI" id="CHEBI:18420"/>
        <label>2</label>
        <note>catalytic</note>
    </ligand>
</feature>
<protein>
    <recommendedName>
        <fullName evidence="13">Ribonuclease T</fullName>
        <ecNumber evidence="13">3.1.13.-</ecNumber>
    </recommendedName>
    <alternativeName>
        <fullName evidence="13">Exoribonuclease T</fullName>
        <shortName evidence="13">RNase T</shortName>
    </alternativeName>
</protein>
<feature type="site" description="Important for substrate binding and specificity" evidence="13">
    <location>
        <position position="29"/>
    </location>
</feature>
<proteinExistence type="inferred from homology"/>
<keyword evidence="8 13" id="KW-0378">Hydrolase</keyword>
<evidence type="ECO:0000313" key="17">
    <source>
        <dbReference type="Proteomes" id="UP000029228"/>
    </source>
</evidence>
<dbReference type="SMART" id="SM00479">
    <property type="entry name" value="EXOIII"/>
    <property type="match status" value="1"/>
</dbReference>
<keyword evidence="6 13" id="KW-0540">Nuclease</keyword>
<dbReference type="STRING" id="990268.JCM19235_1662"/>
<name>A0A090S2P8_9VIBR</name>
<dbReference type="Proteomes" id="UP000029228">
    <property type="component" value="Unassembled WGS sequence"/>
</dbReference>
<dbReference type="Pfam" id="PF03553">
    <property type="entry name" value="Na_H_antiporter"/>
    <property type="match status" value="1"/>
</dbReference>
<dbReference type="GO" id="GO:0006259">
    <property type="term" value="P:DNA metabolic process"/>
    <property type="evidence" value="ECO:0007669"/>
    <property type="project" value="UniProtKB-ARBA"/>
</dbReference>
<keyword evidence="10 13" id="KW-0460">Magnesium</keyword>
<evidence type="ECO:0000256" key="7">
    <source>
        <dbReference type="ARBA" id="ARBA00022723"/>
    </source>
</evidence>
<dbReference type="PRINTS" id="PR00173">
    <property type="entry name" value="EDTRNSPORT"/>
</dbReference>
<feature type="binding site" evidence="13">
    <location>
        <position position="187"/>
    </location>
    <ligand>
        <name>Mg(2+)</name>
        <dbReference type="ChEBI" id="CHEBI:18420"/>
        <label>2</label>
        <note>catalytic</note>
    </ligand>
</feature>
<comment type="cofactor">
    <cofactor evidence="13">
        <name>Mg(2+)</name>
        <dbReference type="ChEBI" id="CHEBI:18420"/>
    </cofactor>
    <text evidence="13">Binds two Mg(2+) per subunit. The active form of the enzyme binds two Mg(2+) ions in its active site. The first Mg(2+) forms only one salt bridge with the protein.</text>
</comment>
<feature type="transmembrane region" description="Helical" evidence="14">
    <location>
        <begin position="246"/>
        <end position="265"/>
    </location>
</feature>